<keyword evidence="3" id="KW-0804">Transcription</keyword>
<dbReference type="HOGENOM" id="CLU_000445_5_0_12"/>
<keyword evidence="8" id="KW-1185">Reference proteome</keyword>
<dbReference type="CDD" id="cd17536">
    <property type="entry name" value="REC_YesN-like"/>
    <property type="match status" value="1"/>
</dbReference>
<protein>
    <submittedName>
        <fullName evidence="7">Two-component response regulator</fullName>
    </submittedName>
</protein>
<dbReference type="InterPro" id="IPR020449">
    <property type="entry name" value="Tscrpt_reg_AraC-type_HTH"/>
</dbReference>
<dbReference type="PRINTS" id="PR00032">
    <property type="entry name" value="HTHARAC"/>
</dbReference>
<dbReference type="PANTHER" id="PTHR43280">
    <property type="entry name" value="ARAC-FAMILY TRANSCRIPTIONAL REGULATOR"/>
    <property type="match status" value="1"/>
</dbReference>
<dbReference type="InterPro" id="IPR009057">
    <property type="entry name" value="Homeodomain-like_sf"/>
</dbReference>
<dbReference type="Gene3D" id="3.40.50.2300">
    <property type="match status" value="1"/>
</dbReference>
<evidence type="ECO:0000313" key="8">
    <source>
        <dbReference type="Proteomes" id="UP000018680"/>
    </source>
</evidence>
<dbReference type="PROSITE" id="PS01124">
    <property type="entry name" value="HTH_ARAC_FAMILY_2"/>
    <property type="match status" value="1"/>
</dbReference>
<dbReference type="InterPro" id="IPR011006">
    <property type="entry name" value="CheY-like_superfamily"/>
</dbReference>
<dbReference type="Proteomes" id="UP000018680">
    <property type="component" value="Chromosome"/>
</dbReference>
<keyword evidence="1" id="KW-0805">Transcription regulation</keyword>
<gene>
    <name evidence="7" type="ORF">L21SP2_2389</name>
</gene>
<keyword evidence="4" id="KW-0597">Phosphoprotein</keyword>
<organism evidence="7 8">
    <name type="scientific">Salinispira pacifica</name>
    <dbReference type="NCBI Taxonomy" id="1307761"/>
    <lineage>
        <taxon>Bacteria</taxon>
        <taxon>Pseudomonadati</taxon>
        <taxon>Spirochaetota</taxon>
        <taxon>Spirochaetia</taxon>
        <taxon>Spirochaetales</taxon>
        <taxon>Spirochaetaceae</taxon>
        <taxon>Salinispira</taxon>
    </lineage>
</organism>
<dbReference type="SUPFAM" id="SSF52172">
    <property type="entry name" value="CheY-like"/>
    <property type="match status" value="1"/>
</dbReference>
<dbReference type="STRING" id="1307761.L21SP2_2389"/>
<dbReference type="InterPro" id="IPR018060">
    <property type="entry name" value="HTH_AraC"/>
</dbReference>
<dbReference type="Gene3D" id="1.10.10.60">
    <property type="entry name" value="Homeodomain-like"/>
    <property type="match status" value="2"/>
</dbReference>
<dbReference type="PANTHER" id="PTHR43280:SF2">
    <property type="entry name" value="HTH-TYPE TRANSCRIPTIONAL REGULATOR EXSA"/>
    <property type="match status" value="1"/>
</dbReference>
<evidence type="ECO:0000256" key="4">
    <source>
        <dbReference type="PROSITE-ProRule" id="PRU00169"/>
    </source>
</evidence>
<dbReference type="GO" id="GO:0003700">
    <property type="term" value="F:DNA-binding transcription factor activity"/>
    <property type="evidence" value="ECO:0007669"/>
    <property type="project" value="InterPro"/>
</dbReference>
<dbReference type="AlphaFoldDB" id="V5WIS4"/>
<evidence type="ECO:0000256" key="1">
    <source>
        <dbReference type="ARBA" id="ARBA00023015"/>
    </source>
</evidence>
<evidence type="ECO:0000256" key="2">
    <source>
        <dbReference type="ARBA" id="ARBA00023125"/>
    </source>
</evidence>
<dbReference type="InterPro" id="IPR001789">
    <property type="entry name" value="Sig_transdc_resp-reg_receiver"/>
</dbReference>
<dbReference type="PROSITE" id="PS00041">
    <property type="entry name" value="HTH_ARAC_FAMILY_1"/>
    <property type="match status" value="1"/>
</dbReference>
<dbReference type="KEGG" id="slr:L21SP2_2389"/>
<evidence type="ECO:0000259" key="5">
    <source>
        <dbReference type="PROSITE" id="PS01124"/>
    </source>
</evidence>
<evidence type="ECO:0000313" key="7">
    <source>
        <dbReference type="EMBL" id="AHC15742.1"/>
    </source>
</evidence>
<dbReference type="PROSITE" id="PS50110">
    <property type="entry name" value="RESPONSE_REGULATORY"/>
    <property type="match status" value="1"/>
</dbReference>
<dbReference type="Pfam" id="PF12833">
    <property type="entry name" value="HTH_18"/>
    <property type="match status" value="1"/>
</dbReference>
<dbReference type="EMBL" id="CP006939">
    <property type="protein sequence ID" value="AHC15742.1"/>
    <property type="molecule type" value="Genomic_DNA"/>
</dbReference>
<feature type="modified residue" description="4-aspartylphosphate" evidence="4">
    <location>
        <position position="58"/>
    </location>
</feature>
<keyword evidence="2" id="KW-0238">DNA-binding</keyword>
<dbReference type="InterPro" id="IPR018062">
    <property type="entry name" value="HTH_AraC-typ_CS"/>
</dbReference>
<feature type="domain" description="Response regulatory" evidence="6">
    <location>
        <begin position="6"/>
        <end position="123"/>
    </location>
</feature>
<dbReference type="eggNOG" id="COG4753">
    <property type="taxonomic scope" value="Bacteria"/>
</dbReference>
<sequence>MSETVKVFIVDDEQPVLEGVQRVLEDNSGPYRLVGSALNGSTALDQIPGVKPDIILMDINMPGINGLEVIRQLNAAGVQAVSILITAYERFDIAREAFGLGIFSYLLKPVTPQKLITALDEARTEVVKRQSHHRSVLQAREDLQESRKLMEWSFVNQLTRGMLSDDMIEEFLPRLGIDAGTRFVPLLLDFPEAFSGNAHELITQLGYQLPLLSGSLIHRRRLWTLIKGEHSTASVRNALKKAEQRLTVSPFQAPGDAARGISCSVYPAADAFHIPELLAESSRTAVFSITQGEGQAGNTEVGTAAKTVAGKDASSGDTRSRQWAAGELAVALERLLIRGAVYDARDLIFSSPYTGVSQRCLSAGSEDVERAFIFLQRILALLYSREETEVTDAWLGTEIEDIPGDVAALDDAVIREFRRIARMYSRKMDSNPLIRQVLLYIDENFQRQFSLEEAALHCNVSPQHLSRSFSSHMGISFVDYLTQMRVQEGIRLMKQGKQNISEVARLCGYSDPNYFSRIFKKVHGSTPSAFIQSLQGETH</sequence>
<dbReference type="SUPFAM" id="SSF46689">
    <property type="entry name" value="Homeodomain-like"/>
    <property type="match status" value="2"/>
</dbReference>
<dbReference type="GO" id="GO:0043565">
    <property type="term" value="F:sequence-specific DNA binding"/>
    <property type="evidence" value="ECO:0007669"/>
    <property type="project" value="InterPro"/>
</dbReference>
<dbReference type="RefSeq" id="WP_024268646.1">
    <property type="nucleotide sequence ID" value="NC_023035.1"/>
</dbReference>
<accession>V5WIS4</accession>
<dbReference type="Pfam" id="PF00072">
    <property type="entry name" value="Response_reg"/>
    <property type="match status" value="1"/>
</dbReference>
<dbReference type="SMART" id="SM00448">
    <property type="entry name" value="REC"/>
    <property type="match status" value="1"/>
</dbReference>
<feature type="domain" description="HTH araC/xylS-type" evidence="5">
    <location>
        <begin position="435"/>
        <end position="533"/>
    </location>
</feature>
<dbReference type="SMART" id="SM00342">
    <property type="entry name" value="HTH_ARAC"/>
    <property type="match status" value="1"/>
</dbReference>
<name>V5WIS4_9SPIO</name>
<evidence type="ECO:0000259" key="6">
    <source>
        <dbReference type="PROSITE" id="PS50110"/>
    </source>
</evidence>
<dbReference type="GO" id="GO:0000160">
    <property type="term" value="P:phosphorelay signal transduction system"/>
    <property type="evidence" value="ECO:0007669"/>
    <property type="project" value="InterPro"/>
</dbReference>
<proteinExistence type="predicted"/>
<dbReference type="eggNOG" id="COG2207">
    <property type="taxonomic scope" value="Bacteria"/>
</dbReference>
<reference evidence="7 8" key="1">
    <citation type="journal article" date="2015" name="Stand. Genomic Sci.">
        <title>Complete genome sequence and description of Salinispira pacifica gen. nov., sp. nov., a novel spirochaete isolated form a hypersaline microbial mat.</title>
        <authorList>
            <person name="Ben Hania W."/>
            <person name="Joseph M."/>
            <person name="Schumann P."/>
            <person name="Bunk B."/>
            <person name="Fiebig A."/>
            <person name="Sproer C."/>
            <person name="Klenk H.P."/>
            <person name="Fardeau M.L."/>
            <person name="Spring S."/>
        </authorList>
    </citation>
    <scope>NUCLEOTIDE SEQUENCE [LARGE SCALE GENOMIC DNA]</scope>
    <source>
        <strain evidence="7 8">L21-RPul-D2</strain>
    </source>
</reference>
<evidence type="ECO:0000256" key="3">
    <source>
        <dbReference type="ARBA" id="ARBA00023163"/>
    </source>
</evidence>